<comment type="caution">
    <text evidence="3">The sequence shown here is derived from an EMBL/GenBank/DDBJ whole genome shotgun (WGS) entry which is preliminary data.</text>
</comment>
<accession>A0AAD7UXA9</accession>
<protein>
    <submittedName>
        <fullName evidence="3">Uncharacterized protein</fullName>
    </submittedName>
</protein>
<evidence type="ECO:0000313" key="3">
    <source>
        <dbReference type="EMBL" id="KAJ8654601.1"/>
    </source>
</evidence>
<feature type="signal peptide" evidence="2">
    <location>
        <begin position="1"/>
        <end position="22"/>
    </location>
</feature>
<evidence type="ECO:0000256" key="1">
    <source>
        <dbReference type="ARBA" id="ARBA00007085"/>
    </source>
</evidence>
<dbReference type="InterPro" id="IPR036574">
    <property type="entry name" value="Scorpion_toxin-like_sf"/>
</dbReference>
<proteinExistence type="inferred from homology"/>
<organism evidence="3 4">
    <name type="scientific">Lichtheimia ornata</name>
    <dbReference type="NCBI Taxonomy" id="688661"/>
    <lineage>
        <taxon>Eukaryota</taxon>
        <taxon>Fungi</taxon>
        <taxon>Fungi incertae sedis</taxon>
        <taxon>Mucoromycota</taxon>
        <taxon>Mucoromycotina</taxon>
        <taxon>Mucoromycetes</taxon>
        <taxon>Mucorales</taxon>
        <taxon>Lichtheimiaceae</taxon>
        <taxon>Lichtheimia</taxon>
    </lineage>
</organism>
<sequence length="78" mass="8525">MLNKTVLATFLLFALLFNAATAFKCVRDDQCDEWCKNYGDAAAGYCLKSGGCICAKDEKDSCIIVFLVAGEQLLHDLP</sequence>
<dbReference type="GeneID" id="83217188"/>
<keyword evidence="2" id="KW-0732">Signal</keyword>
<evidence type="ECO:0000313" key="4">
    <source>
        <dbReference type="Proteomes" id="UP001234581"/>
    </source>
</evidence>
<comment type="similarity">
    <text evidence="1">Belongs to the invertebrate defensin family.</text>
</comment>
<feature type="chain" id="PRO_5041965790" evidence="2">
    <location>
        <begin position="23"/>
        <end position="78"/>
    </location>
</feature>
<dbReference type="RefSeq" id="XP_058339515.1">
    <property type="nucleotide sequence ID" value="XM_058489769.1"/>
</dbReference>
<dbReference type="EMBL" id="JARTCD010000059">
    <property type="protein sequence ID" value="KAJ8654601.1"/>
    <property type="molecule type" value="Genomic_DNA"/>
</dbReference>
<evidence type="ECO:0000256" key="2">
    <source>
        <dbReference type="SAM" id="SignalP"/>
    </source>
</evidence>
<name>A0AAD7UXA9_9FUNG</name>
<gene>
    <name evidence="3" type="ORF">O0I10_009783</name>
</gene>
<reference evidence="3 4" key="1">
    <citation type="submission" date="2023-03" db="EMBL/GenBank/DDBJ databases">
        <title>Genome sequence of Lichtheimia ornata CBS 291.66.</title>
        <authorList>
            <person name="Mohabir J.T."/>
            <person name="Shea T.P."/>
            <person name="Kurbessoian T."/>
            <person name="Berby B."/>
            <person name="Fontaine J."/>
            <person name="Livny J."/>
            <person name="Gnirke A."/>
            <person name="Stajich J.E."/>
            <person name="Cuomo C.A."/>
        </authorList>
    </citation>
    <scope>NUCLEOTIDE SEQUENCE [LARGE SCALE GENOMIC DNA]</scope>
    <source>
        <strain evidence="3">CBS 291.66</strain>
    </source>
</reference>
<keyword evidence="4" id="KW-1185">Reference proteome</keyword>
<dbReference type="AlphaFoldDB" id="A0AAD7UXA9"/>
<dbReference type="SUPFAM" id="SSF57095">
    <property type="entry name" value="Scorpion toxin-like"/>
    <property type="match status" value="1"/>
</dbReference>
<dbReference type="Proteomes" id="UP001234581">
    <property type="component" value="Unassembled WGS sequence"/>
</dbReference>